<sequence length="186" mass="21007">MENYTIEFVEDEVPSNDPTISSRHLGSVPVLSESQAIPRTTANIYAPQTIDRDQLPGNSMFPLTGMIDLQESSRTSSNIMRTHSRGKDFTQNPPAVPPSRNLRSLVSASVPETYGNLDVSVANPPAPLNIQPYANLMKLLIEILERVNRDLDSVQGINDKIVIQFLQKKLSQYRQWRNEDEQELMR</sequence>
<comment type="caution">
    <text evidence="1">The sequence shown here is derived from an EMBL/GenBank/DDBJ whole genome shotgun (WGS) entry which is preliminary data.</text>
</comment>
<reference evidence="1 2" key="1">
    <citation type="submission" date="2024-03" db="EMBL/GenBank/DDBJ databases">
        <title>Adaptation during the transition from Ophiocordyceps entomopathogen to insect associate is accompanied by gene loss and intensified selection.</title>
        <authorList>
            <person name="Ward C.M."/>
            <person name="Onetto C.A."/>
            <person name="Borneman A.R."/>
        </authorList>
    </citation>
    <scope>NUCLEOTIDE SEQUENCE [LARGE SCALE GENOMIC DNA]</scope>
    <source>
        <strain evidence="1">AWRI1</strain>
        <tissue evidence="1">Single Adult Female</tissue>
    </source>
</reference>
<dbReference type="EMBL" id="JBBCAQ010000036">
    <property type="protein sequence ID" value="KAK7576120.1"/>
    <property type="molecule type" value="Genomic_DNA"/>
</dbReference>
<protein>
    <submittedName>
        <fullName evidence="1">Uncharacterized protein</fullName>
    </submittedName>
</protein>
<name>A0AAN9Y0E6_9HEMI</name>
<keyword evidence="2" id="KW-1185">Reference proteome</keyword>
<dbReference type="AlphaFoldDB" id="A0AAN9Y0E6"/>
<proteinExistence type="predicted"/>
<gene>
    <name evidence="1" type="ORF">V9T40_012406</name>
</gene>
<dbReference type="Proteomes" id="UP001367676">
    <property type="component" value="Unassembled WGS sequence"/>
</dbReference>
<evidence type="ECO:0000313" key="1">
    <source>
        <dbReference type="EMBL" id="KAK7576120.1"/>
    </source>
</evidence>
<accession>A0AAN9Y0E6</accession>
<evidence type="ECO:0000313" key="2">
    <source>
        <dbReference type="Proteomes" id="UP001367676"/>
    </source>
</evidence>
<organism evidence="1 2">
    <name type="scientific">Parthenolecanium corni</name>
    <dbReference type="NCBI Taxonomy" id="536013"/>
    <lineage>
        <taxon>Eukaryota</taxon>
        <taxon>Metazoa</taxon>
        <taxon>Ecdysozoa</taxon>
        <taxon>Arthropoda</taxon>
        <taxon>Hexapoda</taxon>
        <taxon>Insecta</taxon>
        <taxon>Pterygota</taxon>
        <taxon>Neoptera</taxon>
        <taxon>Paraneoptera</taxon>
        <taxon>Hemiptera</taxon>
        <taxon>Sternorrhyncha</taxon>
        <taxon>Coccoidea</taxon>
        <taxon>Coccidae</taxon>
        <taxon>Parthenolecanium</taxon>
    </lineage>
</organism>